<name>Q572I8_PHYIN</name>
<dbReference type="PANTHER" id="PTHR46564">
    <property type="entry name" value="TRANSPOSASE"/>
    <property type="match status" value="1"/>
</dbReference>
<protein>
    <submittedName>
        <fullName evidence="2">Transposase, putative</fullName>
    </submittedName>
</protein>
<dbReference type="GO" id="GO:0003676">
    <property type="term" value="F:nucleic acid binding"/>
    <property type="evidence" value="ECO:0007669"/>
    <property type="project" value="InterPro"/>
</dbReference>
<dbReference type="InterPro" id="IPR012337">
    <property type="entry name" value="RNaseH-like_sf"/>
</dbReference>
<organism evidence="2">
    <name type="scientific">Phytophthora infestans</name>
    <name type="common">Potato late blight agent</name>
    <name type="synonym">Botrytis infestans</name>
    <dbReference type="NCBI Taxonomy" id="4787"/>
    <lineage>
        <taxon>Eukaryota</taxon>
        <taxon>Sar</taxon>
        <taxon>Stramenopiles</taxon>
        <taxon>Oomycota</taxon>
        <taxon>Peronosporomycetes</taxon>
        <taxon>Peronosporales</taxon>
        <taxon>Peronosporaceae</taxon>
        <taxon>Phytophthora</taxon>
    </lineage>
</organism>
<reference evidence="2" key="1">
    <citation type="journal article" date="2005" name="Proc. Natl. Acad. Sci. U.S.A.">
        <title>An ancestral oomycete locus contains late blight avirulence gene Avr3a, encoding a protein that is recognized in the host cytoplasm.</title>
        <authorList>
            <person name="Armstrong M.R."/>
            <person name="Whisson S.C."/>
            <person name="Pritchard L."/>
            <person name="Bos J.I.B."/>
            <person name="Venter E."/>
            <person name="Avrova A.O."/>
            <person name="Rehmany A.P."/>
            <person name="Bohme U."/>
            <person name="Brooks K."/>
            <person name="Cherevach I."/>
            <person name="Hamlin N."/>
            <person name="White B."/>
            <person name="Fraser A."/>
            <person name="Lord A."/>
            <person name="Quail M.A."/>
            <person name="Churcher C."/>
            <person name="Hall N."/>
            <person name="Berriman M."/>
            <person name="Kamoun S."/>
            <person name="Beyon J.L."/>
            <person name="Birch P.R.J."/>
        </authorList>
    </citation>
    <scope>NUCLEOTIDE SEQUENCE</scope>
</reference>
<dbReference type="NCBIfam" id="NF033545">
    <property type="entry name" value="transpos_IS630"/>
    <property type="match status" value="1"/>
</dbReference>
<evidence type="ECO:0000313" key="2">
    <source>
        <dbReference type="EMBL" id="CAI72286.1"/>
    </source>
</evidence>
<dbReference type="PANTHER" id="PTHR46564:SF1">
    <property type="entry name" value="TRANSPOSASE"/>
    <property type="match status" value="1"/>
</dbReference>
<evidence type="ECO:0000259" key="1">
    <source>
        <dbReference type="Pfam" id="PF13358"/>
    </source>
</evidence>
<sequence length="360" mass="41830">MSGRCFALSLLHFSPINSLSYDLLRRLSVACSRSPSRLQYHVSDLLGPKLRSIRCWYALFLSDGIVNDKPEQKEKRTKWPPEVRQFVQAYVDDHPTFYIEELRDSISIQFPLLRTISTSTICRALNFDLNLSRKVLSKAAREAVPAEIRIYEKKLLPLYSYAEQLIFLDETSKDGRHAYRRYAWSPRNTKAIVRLPFRRGKRLSILAALDVSGFIAWEWTEETFTKGKFHEAFLKHVIPLLNPWPLPRSIVVMDNAKIHVYPELQAAVHACGARLIFLPPYCSQLNPIEQGFGFLKRWIQRHANLVFPLYPELVLDVAMNKCTQRERESFFGSFQHCGYNSFSLRDEVFEGLIDSCKKHE</sequence>
<gene>
    <name evidence="2" type="ORF">PI35.0370c</name>
</gene>
<dbReference type="SUPFAM" id="SSF46689">
    <property type="entry name" value="Homeodomain-like"/>
    <property type="match status" value="1"/>
</dbReference>
<dbReference type="AlphaFoldDB" id="Q572I8"/>
<proteinExistence type="predicted"/>
<feature type="domain" description="Tc1-like transposase DDE" evidence="1">
    <location>
        <begin position="164"/>
        <end position="303"/>
    </location>
</feature>
<dbReference type="InterPro" id="IPR038717">
    <property type="entry name" value="Tc1-like_DDE_dom"/>
</dbReference>
<dbReference type="Pfam" id="PF13358">
    <property type="entry name" value="DDE_3"/>
    <property type="match status" value="1"/>
</dbReference>
<dbReference type="SUPFAM" id="SSF53098">
    <property type="entry name" value="Ribonuclease H-like"/>
    <property type="match status" value="1"/>
</dbReference>
<dbReference type="Gene3D" id="3.30.420.10">
    <property type="entry name" value="Ribonuclease H-like superfamily/Ribonuclease H"/>
    <property type="match status" value="1"/>
</dbReference>
<dbReference type="InterPro" id="IPR047655">
    <property type="entry name" value="Transpos_IS630-like"/>
</dbReference>
<accession>Q572I8</accession>
<dbReference type="EMBL" id="AJ893356">
    <property type="protein sequence ID" value="CAI72286.1"/>
    <property type="molecule type" value="Genomic_DNA"/>
</dbReference>
<dbReference type="InterPro" id="IPR036397">
    <property type="entry name" value="RNaseH_sf"/>
</dbReference>
<dbReference type="InterPro" id="IPR009057">
    <property type="entry name" value="Homeodomain-like_sf"/>
</dbReference>